<keyword evidence="2" id="KW-1185">Reference proteome</keyword>
<dbReference type="EMBL" id="REGN01013279">
    <property type="protein sequence ID" value="RMZ94125.1"/>
    <property type="molecule type" value="Genomic_DNA"/>
</dbReference>
<gene>
    <name evidence="1" type="ORF">BpHYR1_040109</name>
</gene>
<comment type="caution">
    <text evidence="1">The sequence shown here is derived from an EMBL/GenBank/DDBJ whole genome shotgun (WGS) entry which is preliminary data.</text>
</comment>
<proteinExistence type="predicted"/>
<name>A0A3M7P4X9_BRAPC</name>
<dbReference type="Proteomes" id="UP000276133">
    <property type="component" value="Unassembled WGS sequence"/>
</dbReference>
<accession>A0A3M7P4X9</accession>
<organism evidence="1 2">
    <name type="scientific">Brachionus plicatilis</name>
    <name type="common">Marine rotifer</name>
    <name type="synonym">Brachionus muelleri</name>
    <dbReference type="NCBI Taxonomy" id="10195"/>
    <lineage>
        <taxon>Eukaryota</taxon>
        <taxon>Metazoa</taxon>
        <taxon>Spiralia</taxon>
        <taxon>Gnathifera</taxon>
        <taxon>Rotifera</taxon>
        <taxon>Eurotatoria</taxon>
        <taxon>Monogononta</taxon>
        <taxon>Pseudotrocha</taxon>
        <taxon>Ploima</taxon>
        <taxon>Brachionidae</taxon>
        <taxon>Brachionus</taxon>
    </lineage>
</organism>
<dbReference type="AlphaFoldDB" id="A0A3M7P4X9"/>
<protein>
    <submittedName>
        <fullName evidence="1">Uncharacterized protein</fullName>
    </submittedName>
</protein>
<sequence length="85" mass="9914">MNKIINTRFLLRIRIASLLVLVLVLDKQKLKKCSKSNSLAFKLLFALQLDNLILKSLQPPLIHKLHQKRLLNGVFQCLNKHKSYH</sequence>
<evidence type="ECO:0000313" key="2">
    <source>
        <dbReference type="Proteomes" id="UP000276133"/>
    </source>
</evidence>
<reference evidence="1 2" key="1">
    <citation type="journal article" date="2018" name="Sci. Rep.">
        <title>Genomic signatures of local adaptation to the degree of environmental predictability in rotifers.</title>
        <authorList>
            <person name="Franch-Gras L."/>
            <person name="Hahn C."/>
            <person name="Garcia-Roger E.M."/>
            <person name="Carmona M.J."/>
            <person name="Serra M."/>
            <person name="Gomez A."/>
        </authorList>
    </citation>
    <scope>NUCLEOTIDE SEQUENCE [LARGE SCALE GENOMIC DNA]</scope>
    <source>
        <strain evidence="1">HYR1</strain>
    </source>
</reference>
<evidence type="ECO:0000313" key="1">
    <source>
        <dbReference type="EMBL" id="RMZ94125.1"/>
    </source>
</evidence>